<feature type="region of interest" description="Disordered" evidence="4">
    <location>
        <begin position="263"/>
        <end position="313"/>
    </location>
</feature>
<evidence type="ECO:0000256" key="2">
    <source>
        <dbReference type="ARBA" id="ARBA00022884"/>
    </source>
</evidence>
<evidence type="ECO:0000256" key="4">
    <source>
        <dbReference type="SAM" id="MobiDB-lite"/>
    </source>
</evidence>
<feature type="domain" description="RRM" evidence="5">
    <location>
        <begin position="104"/>
        <end position="186"/>
    </location>
</feature>
<organism evidence="6 7">
    <name type="scientific">Microthyrium microscopicum</name>
    <dbReference type="NCBI Taxonomy" id="703497"/>
    <lineage>
        <taxon>Eukaryota</taxon>
        <taxon>Fungi</taxon>
        <taxon>Dikarya</taxon>
        <taxon>Ascomycota</taxon>
        <taxon>Pezizomycotina</taxon>
        <taxon>Dothideomycetes</taxon>
        <taxon>Dothideomycetes incertae sedis</taxon>
        <taxon>Microthyriales</taxon>
        <taxon>Microthyriaceae</taxon>
        <taxon>Microthyrium</taxon>
    </lineage>
</organism>
<dbReference type="CDD" id="cd12577">
    <property type="entry name" value="RRM1_Hrp1p"/>
    <property type="match status" value="1"/>
</dbReference>
<feature type="domain" description="RRM" evidence="5">
    <location>
        <begin position="188"/>
        <end position="264"/>
    </location>
</feature>
<gene>
    <name evidence="6" type="ORF">BT63DRAFT_399400</name>
</gene>
<feature type="compositionally biased region" description="Gly residues" evidence="4">
    <location>
        <begin position="303"/>
        <end position="313"/>
    </location>
</feature>
<proteinExistence type="predicted"/>
<evidence type="ECO:0000259" key="5">
    <source>
        <dbReference type="PROSITE" id="PS50102"/>
    </source>
</evidence>
<reference evidence="6" key="1">
    <citation type="journal article" date="2020" name="Stud. Mycol.">
        <title>101 Dothideomycetes genomes: a test case for predicting lifestyles and emergence of pathogens.</title>
        <authorList>
            <person name="Haridas S."/>
            <person name="Albert R."/>
            <person name="Binder M."/>
            <person name="Bloem J."/>
            <person name="Labutti K."/>
            <person name="Salamov A."/>
            <person name="Andreopoulos B."/>
            <person name="Baker S."/>
            <person name="Barry K."/>
            <person name="Bills G."/>
            <person name="Bluhm B."/>
            <person name="Cannon C."/>
            <person name="Castanera R."/>
            <person name="Culley D."/>
            <person name="Daum C."/>
            <person name="Ezra D."/>
            <person name="Gonzalez J."/>
            <person name="Henrissat B."/>
            <person name="Kuo A."/>
            <person name="Liang C."/>
            <person name="Lipzen A."/>
            <person name="Lutzoni F."/>
            <person name="Magnuson J."/>
            <person name="Mondo S."/>
            <person name="Nolan M."/>
            <person name="Ohm R."/>
            <person name="Pangilinan J."/>
            <person name="Park H.-J."/>
            <person name="Ramirez L."/>
            <person name="Alfaro M."/>
            <person name="Sun H."/>
            <person name="Tritt A."/>
            <person name="Yoshinaga Y."/>
            <person name="Zwiers L.-H."/>
            <person name="Turgeon B."/>
            <person name="Goodwin S."/>
            <person name="Spatafora J."/>
            <person name="Crous P."/>
            <person name="Grigoriev I."/>
        </authorList>
    </citation>
    <scope>NUCLEOTIDE SEQUENCE</scope>
    <source>
        <strain evidence="6">CBS 115976</strain>
    </source>
</reference>
<evidence type="ECO:0000313" key="7">
    <source>
        <dbReference type="Proteomes" id="UP000799302"/>
    </source>
</evidence>
<evidence type="ECO:0000313" key="6">
    <source>
        <dbReference type="EMBL" id="KAF2671089.1"/>
    </source>
</evidence>
<evidence type="ECO:0000256" key="3">
    <source>
        <dbReference type="PROSITE-ProRule" id="PRU00176"/>
    </source>
</evidence>
<keyword evidence="1" id="KW-0677">Repeat</keyword>
<accession>A0A6A6UFN4</accession>
<dbReference type="PANTHER" id="PTHR48032">
    <property type="entry name" value="RNA-BINDING PROTEIN MUSASHI HOMOLOG RBP6"/>
    <property type="match status" value="1"/>
</dbReference>
<dbReference type="OrthoDB" id="1875751at2759"/>
<dbReference type="PANTHER" id="PTHR48032:SF6">
    <property type="entry name" value="RNA-BINDING (RRM_RBD_RNP MOTIFS) FAMILY PROTEIN"/>
    <property type="match status" value="1"/>
</dbReference>
<dbReference type="SUPFAM" id="SSF54928">
    <property type="entry name" value="RNA-binding domain, RBD"/>
    <property type="match status" value="2"/>
</dbReference>
<dbReference type="Proteomes" id="UP000799302">
    <property type="component" value="Unassembled WGS sequence"/>
</dbReference>
<protein>
    <submittedName>
        <fullName evidence="6">RNA-binding domain-containing protein</fullName>
    </submittedName>
</protein>
<feature type="compositionally biased region" description="Gly residues" evidence="4">
    <location>
        <begin position="375"/>
        <end position="394"/>
    </location>
</feature>
<evidence type="ECO:0000256" key="1">
    <source>
        <dbReference type="ARBA" id="ARBA00022737"/>
    </source>
</evidence>
<feature type="compositionally biased region" description="Basic and acidic residues" evidence="4">
    <location>
        <begin position="271"/>
        <end position="282"/>
    </location>
</feature>
<feature type="region of interest" description="Disordered" evidence="4">
    <location>
        <begin position="1"/>
        <end position="78"/>
    </location>
</feature>
<feature type="compositionally biased region" description="Acidic residues" evidence="4">
    <location>
        <begin position="1"/>
        <end position="11"/>
    </location>
</feature>
<dbReference type="InterPro" id="IPR012677">
    <property type="entry name" value="Nucleotide-bd_a/b_plait_sf"/>
</dbReference>
<sequence length="439" mass="46997">MADEDFEDDLFADVYADDAPPAPAQPSQPVAEPSQTAVNISAPVQVKEEEAYEPQSNGYDQTGGSGYDDGTGMGNSGVKIEQYQGHDEQDYNDDSGKAVINEDGKMFIGGLNWETSDDSLRSYFSQFGEVTECTVMRDGASGRSRGFGFLTFRDPKVVNTVVVKEHFLDGKIIDPKRAIPRDQQERTAKIFVGGVSPEASEQDFKQFFMQFGHVIDATLMMDKDTGRPRGFGFVTFDGDDAVDRALSQPLEIYGKMMEVKRAQPRSALAAEEQKPKFGRQRDNQFGAGRGNGESSGNFDQQGQMGGGAPGMGGGQAGISPAMMAKYWFNMQQYFKQMQTSMMAGSMGMPGGANYGGQGGPASWDGMYDDVPPPNGGGQGGRGGYGRGGYRGGRQQGTPPVGPSNAPINAPTGPKNAGRPGANYRGGGRGANRGFHPYSR</sequence>
<feature type="compositionally biased region" description="Gly residues" evidence="4">
    <location>
        <begin position="61"/>
        <end position="75"/>
    </location>
</feature>
<dbReference type="GO" id="GO:0006417">
    <property type="term" value="P:regulation of translation"/>
    <property type="evidence" value="ECO:0007669"/>
    <property type="project" value="TreeGrafter"/>
</dbReference>
<dbReference type="GO" id="GO:0003729">
    <property type="term" value="F:mRNA binding"/>
    <property type="evidence" value="ECO:0007669"/>
    <property type="project" value="TreeGrafter"/>
</dbReference>
<dbReference type="InterPro" id="IPR000504">
    <property type="entry name" value="RRM_dom"/>
</dbReference>
<dbReference type="FunFam" id="3.30.70.330:FF:000025">
    <property type="entry name" value="RNA-binding protein Musashi homolog 2 isoform X1"/>
    <property type="match status" value="1"/>
</dbReference>
<dbReference type="Pfam" id="PF00076">
    <property type="entry name" value="RRM_1"/>
    <property type="match status" value="2"/>
</dbReference>
<dbReference type="InterPro" id="IPR035979">
    <property type="entry name" value="RBD_domain_sf"/>
</dbReference>
<keyword evidence="2 3" id="KW-0694">RNA-binding</keyword>
<dbReference type="SMART" id="SM00360">
    <property type="entry name" value="RRM"/>
    <property type="match status" value="2"/>
</dbReference>
<dbReference type="PROSITE" id="PS50102">
    <property type="entry name" value="RRM"/>
    <property type="match status" value="2"/>
</dbReference>
<dbReference type="Gene3D" id="3.30.70.330">
    <property type="match status" value="2"/>
</dbReference>
<keyword evidence="7" id="KW-1185">Reference proteome</keyword>
<dbReference type="AlphaFoldDB" id="A0A6A6UFN4"/>
<name>A0A6A6UFN4_9PEZI</name>
<dbReference type="EMBL" id="MU004233">
    <property type="protein sequence ID" value="KAF2671089.1"/>
    <property type="molecule type" value="Genomic_DNA"/>
</dbReference>
<feature type="region of interest" description="Disordered" evidence="4">
    <location>
        <begin position="359"/>
        <end position="439"/>
    </location>
</feature>
<dbReference type="InterPro" id="IPR034156">
    <property type="entry name" value="Hrp1_RRM1"/>
</dbReference>